<feature type="region of interest" description="Disordered" evidence="1">
    <location>
        <begin position="1"/>
        <end position="39"/>
    </location>
</feature>
<evidence type="ECO:0000259" key="2">
    <source>
        <dbReference type="Pfam" id="PF07883"/>
    </source>
</evidence>
<dbReference type="SUPFAM" id="SSF51182">
    <property type="entry name" value="RmlC-like cupins"/>
    <property type="match status" value="1"/>
</dbReference>
<dbReference type="Pfam" id="PF07883">
    <property type="entry name" value="Cupin_2"/>
    <property type="match status" value="1"/>
</dbReference>
<accession>A0A1M7T772</accession>
<feature type="domain" description="Cupin type-2" evidence="2">
    <location>
        <begin position="82"/>
        <end position="150"/>
    </location>
</feature>
<dbReference type="Gene3D" id="2.60.120.10">
    <property type="entry name" value="Jelly Rolls"/>
    <property type="match status" value="1"/>
</dbReference>
<evidence type="ECO:0000256" key="1">
    <source>
        <dbReference type="SAM" id="MobiDB-lite"/>
    </source>
</evidence>
<proteinExistence type="predicted"/>
<evidence type="ECO:0000313" key="3">
    <source>
        <dbReference type="EMBL" id="SHN66565.1"/>
    </source>
</evidence>
<dbReference type="EMBL" id="FRDM01000005">
    <property type="protein sequence ID" value="SHN66565.1"/>
    <property type="molecule type" value="Genomic_DNA"/>
</dbReference>
<dbReference type="PANTHER" id="PTHR36440">
    <property type="entry name" value="PUTATIVE (AFU_ORTHOLOGUE AFUA_8G07350)-RELATED"/>
    <property type="match status" value="1"/>
</dbReference>
<gene>
    <name evidence="3" type="ORF">SAMN05660350_01398</name>
</gene>
<dbReference type="PANTHER" id="PTHR36440:SF1">
    <property type="entry name" value="PUTATIVE (AFU_ORTHOLOGUE AFUA_8G07350)-RELATED"/>
    <property type="match status" value="1"/>
</dbReference>
<dbReference type="AlphaFoldDB" id="A0A1M7T772"/>
<sequence length="193" mass="21055">MPYQAVPEELPLHSRHHLSPPPDGSTPPHVGARVAPVSHPDPGTVVVRTLAEHPMVEAGGSSALRMVAPGSETAGRFGLVEYRLAPHSPGAAPHYHQTFSESFYVLAGRLTVYADGAWRPYSAGDFALVHERGVHGFRNDGDEPADFLILFAPGIAREHFFAEMAELRRSGRTPTPEEMTAFYARHDQVMVDV</sequence>
<dbReference type="InterPro" id="IPR011051">
    <property type="entry name" value="RmlC_Cupin_sf"/>
</dbReference>
<dbReference type="Proteomes" id="UP000184428">
    <property type="component" value="Unassembled WGS sequence"/>
</dbReference>
<name>A0A1M7T772_9ACTN</name>
<dbReference type="InterPro" id="IPR013096">
    <property type="entry name" value="Cupin_2"/>
</dbReference>
<organism evidence="3 4">
    <name type="scientific">Geodermatophilus obscurus</name>
    <dbReference type="NCBI Taxonomy" id="1861"/>
    <lineage>
        <taxon>Bacteria</taxon>
        <taxon>Bacillati</taxon>
        <taxon>Actinomycetota</taxon>
        <taxon>Actinomycetes</taxon>
        <taxon>Geodermatophilales</taxon>
        <taxon>Geodermatophilaceae</taxon>
        <taxon>Geodermatophilus</taxon>
    </lineage>
</organism>
<dbReference type="InterPro" id="IPR053146">
    <property type="entry name" value="QDO-like"/>
</dbReference>
<protein>
    <submittedName>
        <fullName evidence="3">Cupin domain protein</fullName>
    </submittedName>
</protein>
<reference evidence="3 4" key="1">
    <citation type="submission" date="2016-12" db="EMBL/GenBank/DDBJ databases">
        <authorList>
            <person name="Song W.-J."/>
            <person name="Kurnit D.M."/>
        </authorList>
    </citation>
    <scope>NUCLEOTIDE SEQUENCE [LARGE SCALE GENOMIC DNA]</scope>
    <source>
        <strain evidence="3 4">DSM 43162</strain>
    </source>
</reference>
<evidence type="ECO:0000313" key="4">
    <source>
        <dbReference type="Proteomes" id="UP000184428"/>
    </source>
</evidence>
<dbReference type="InterPro" id="IPR014710">
    <property type="entry name" value="RmlC-like_jellyroll"/>
</dbReference>